<name>A0A6M0H6Q0_9CLOT</name>
<dbReference type="GO" id="GO:0042597">
    <property type="term" value="C:periplasmic space"/>
    <property type="evidence" value="ECO:0007669"/>
    <property type="project" value="UniProtKB-ARBA"/>
</dbReference>
<dbReference type="GO" id="GO:0043190">
    <property type="term" value="C:ATP-binding cassette (ABC) transporter complex"/>
    <property type="evidence" value="ECO:0007669"/>
    <property type="project" value="InterPro"/>
</dbReference>
<dbReference type="GO" id="GO:0030313">
    <property type="term" value="C:cell envelope"/>
    <property type="evidence" value="ECO:0007669"/>
    <property type="project" value="UniProtKB-SubCell"/>
</dbReference>
<evidence type="ECO:0000259" key="6">
    <source>
        <dbReference type="Pfam" id="PF00496"/>
    </source>
</evidence>
<accession>A0A6M0H6Q0</accession>
<organism evidence="7 8">
    <name type="scientific">Clostridium senegalense</name>
    <dbReference type="NCBI Taxonomy" id="1465809"/>
    <lineage>
        <taxon>Bacteria</taxon>
        <taxon>Bacillati</taxon>
        <taxon>Bacillota</taxon>
        <taxon>Clostridia</taxon>
        <taxon>Eubacteriales</taxon>
        <taxon>Clostridiaceae</taxon>
        <taxon>Clostridium</taxon>
    </lineage>
</organism>
<dbReference type="InterPro" id="IPR039424">
    <property type="entry name" value="SBP_5"/>
</dbReference>
<dbReference type="Gene3D" id="3.90.76.10">
    <property type="entry name" value="Dipeptide-binding Protein, Domain 1"/>
    <property type="match status" value="1"/>
</dbReference>
<comment type="subcellular location">
    <subcellularLocation>
        <location evidence="1">Cell envelope</location>
    </subcellularLocation>
</comment>
<dbReference type="InterPro" id="IPR030678">
    <property type="entry name" value="Peptide/Ni-bd"/>
</dbReference>
<dbReference type="CDD" id="cd08504">
    <property type="entry name" value="PBP2_OppA"/>
    <property type="match status" value="1"/>
</dbReference>
<dbReference type="PROSITE" id="PS51257">
    <property type="entry name" value="PROKAR_LIPOPROTEIN"/>
    <property type="match status" value="1"/>
</dbReference>
<dbReference type="Pfam" id="PF00496">
    <property type="entry name" value="SBP_bac_5"/>
    <property type="match status" value="1"/>
</dbReference>
<dbReference type="Gene3D" id="3.10.105.10">
    <property type="entry name" value="Dipeptide-binding Protein, Domain 3"/>
    <property type="match status" value="1"/>
</dbReference>
<sequence>MKSKRMLATILTVSLTASIALAGCGSGGNESANGENVGEGTKDAEQYLNVLTLEPKTLDVSKSTDTYSSEVLVQCMDALTRTETKDGKEEVAQGVAESWTTSEDGLKWTFNLRDSNWSDGKPVTAKDFEYSIKRTMNPETGSPYAFLLYPIKNAEQVNSSKLPIEELGVKAVDDKTLEITLESPCPYFLGITSFKVMQPQRQDIVEQNGEKYGSEANTLIFNGPFKITEWTHNNQVVLEKNDQYWDKDKVSLDKLTMKIIKEVPSRMSELLNGSLDTCGVSKPEWIKKFDETGNFNVINAYDGATTYAFFNTKDKYMSNAKIRKAFMIAADREGTVQTLFKGLAEPAYAWCPPAVKSGEETFRSKSEDFVKKLKDENPDPKALLVEGLKELGLDTDPSKHTFKYLQSGTNAEAKEFSDFAQQNYSQVLGVNVQVEQVDFPIFQKRTKELDYQIAAAGWTGDYNDPMTFFDVFITGAGAIDNGWENPEYDEIIKKAKNSNDQNERAELFKQAEELLLYKEGVISPSVYRKRNTYVAKYVHDVMYPLFGVNDYKYAYTSGRK</sequence>
<evidence type="ECO:0000256" key="1">
    <source>
        <dbReference type="ARBA" id="ARBA00004196"/>
    </source>
</evidence>
<keyword evidence="8" id="KW-1185">Reference proteome</keyword>
<dbReference type="Proteomes" id="UP000481872">
    <property type="component" value="Unassembled WGS sequence"/>
</dbReference>
<feature type="domain" description="Solute-binding protein family 5" evidence="6">
    <location>
        <begin position="91"/>
        <end position="477"/>
    </location>
</feature>
<proteinExistence type="inferred from homology"/>
<protein>
    <submittedName>
        <fullName evidence="7">Peptide ABC transporter substrate-binding protein</fullName>
    </submittedName>
</protein>
<comment type="similarity">
    <text evidence="2">Belongs to the bacterial solute-binding protein 5 family.</text>
</comment>
<evidence type="ECO:0000256" key="5">
    <source>
        <dbReference type="SAM" id="SignalP"/>
    </source>
</evidence>
<evidence type="ECO:0000256" key="4">
    <source>
        <dbReference type="ARBA" id="ARBA00022729"/>
    </source>
</evidence>
<dbReference type="RefSeq" id="WP_199870783.1">
    <property type="nucleotide sequence ID" value="NZ_JAAGPU010000040.1"/>
</dbReference>
<evidence type="ECO:0000256" key="3">
    <source>
        <dbReference type="ARBA" id="ARBA00022448"/>
    </source>
</evidence>
<gene>
    <name evidence="7" type="ORF">G3M99_16010</name>
</gene>
<dbReference type="Gene3D" id="3.40.190.10">
    <property type="entry name" value="Periplasmic binding protein-like II"/>
    <property type="match status" value="1"/>
</dbReference>
<evidence type="ECO:0000313" key="7">
    <source>
        <dbReference type="EMBL" id="NEU06319.1"/>
    </source>
</evidence>
<dbReference type="GO" id="GO:1904680">
    <property type="term" value="F:peptide transmembrane transporter activity"/>
    <property type="evidence" value="ECO:0007669"/>
    <property type="project" value="TreeGrafter"/>
</dbReference>
<dbReference type="SUPFAM" id="SSF53850">
    <property type="entry name" value="Periplasmic binding protein-like II"/>
    <property type="match status" value="1"/>
</dbReference>
<evidence type="ECO:0000313" key="8">
    <source>
        <dbReference type="Proteomes" id="UP000481872"/>
    </source>
</evidence>
<dbReference type="InterPro" id="IPR000914">
    <property type="entry name" value="SBP_5_dom"/>
</dbReference>
<comment type="caution">
    <text evidence="7">The sequence shown here is derived from an EMBL/GenBank/DDBJ whole genome shotgun (WGS) entry which is preliminary data.</text>
</comment>
<feature type="signal peptide" evidence="5">
    <location>
        <begin position="1"/>
        <end position="22"/>
    </location>
</feature>
<dbReference type="PIRSF" id="PIRSF002741">
    <property type="entry name" value="MppA"/>
    <property type="match status" value="1"/>
</dbReference>
<dbReference type="AlphaFoldDB" id="A0A6M0H6Q0"/>
<dbReference type="GO" id="GO:0015833">
    <property type="term" value="P:peptide transport"/>
    <property type="evidence" value="ECO:0007669"/>
    <property type="project" value="TreeGrafter"/>
</dbReference>
<reference evidence="7 8" key="1">
    <citation type="submission" date="2020-02" db="EMBL/GenBank/DDBJ databases">
        <title>Genome assembly of a novel Clostridium senegalense strain.</title>
        <authorList>
            <person name="Gupta T.B."/>
            <person name="Jauregui R."/>
            <person name="Maclean P."/>
            <person name="Nawarathana A."/>
            <person name="Brightwell G."/>
        </authorList>
    </citation>
    <scope>NUCLEOTIDE SEQUENCE [LARGE SCALE GENOMIC DNA]</scope>
    <source>
        <strain evidence="7 8">AGRFS4</strain>
    </source>
</reference>
<keyword evidence="3" id="KW-0813">Transport</keyword>
<dbReference type="FunFam" id="3.90.76.10:FF:000001">
    <property type="entry name" value="Oligopeptide ABC transporter substrate-binding protein"/>
    <property type="match status" value="1"/>
</dbReference>
<dbReference type="PANTHER" id="PTHR30290">
    <property type="entry name" value="PERIPLASMIC BINDING COMPONENT OF ABC TRANSPORTER"/>
    <property type="match status" value="1"/>
</dbReference>
<feature type="chain" id="PRO_5026994214" evidence="5">
    <location>
        <begin position="23"/>
        <end position="560"/>
    </location>
</feature>
<dbReference type="PANTHER" id="PTHR30290:SF10">
    <property type="entry name" value="PERIPLASMIC OLIGOPEPTIDE-BINDING PROTEIN-RELATED"/>
    <property type="match status" value="1"/>
</dbReference>
<dbReference type="EMBL" id="JAAGPU010000040">
    <property type="protein sequence ID" value="NEU06319.1"/>
    <property type="molecule type" value="Genomic_DNA"/>
</dbReference>
<evidence type="ECO:0000256" key="2">
    <source>
        <dbReference type="ARBA" id="ARBA00005695"/>
    </source>
</evidence>
<keyword evidence="4 5" id="KW-0732">Signal</keyword>